<organism evidence="2 3">
    <name type="scientific">Candidatus Woesebacteria bacterium GW2011_GWB1_39_10</name>
    <dbReference type="NCBI Taxonomy" id="1618572"/>
    <lineage>
        <taxon>Bacteria</taxon>
        <taxon>Candidatus Woeseibacteriota</taxon>
    </lineage>
</organism>
<dbReference type="Gene3D" id="2.60.120.1140">
    <property type="entry name" value="Protein of unknown function DUF192"/>
    <property type="match status" value="1"/>
</dbReference>
<comment type="caution">
    <text evidence="2">The sequence shown here is derived from an EMBL/GenBank/DDBJ whole genome shotgun (WGS) entry which is preliminary data.</text>
</comment>
<gene>
    <name evidence="2" type="ORF">UT17_C0002G0003</name>
</gene>
<dbReference type="InterPro" id="IPR003795">
    <property type="entry name" value="DUF192"/>
</dbReference>
<dbReference type="InterPro" id="IPR038695">
    <property type="entry name" value="Saro_0823-like_sf"/>
</dbReference>
<evidence type="ECO:0000313" key="3">
    <source>
        <dbReference type="Proteomes" id="UP000034774"/>
    </source>
</evidence>
<sequence>MVKQIILPLVAVMVFIALVGFYYKKSTNLSLPSPTSQASVGVTKKTLMIGDRIIPVEIVSTPELRARGLSGRTSLDQNSGMLFTFEAQNVTPSFWMKDMKIPIDIIWINDAKIVKIDKDIKPPSEGTIDSKLQVYNPGEPIDFVLEVNAGYSVDNDMRVGDSINLSGTF</sequence>
<dbReference type="PANTHER" id="PTHR37953:SF1">
    <property type="entry name" value="UPF0127 PROTEIN MJ1496"/>
    <property type="match status" value="1"/>
</dbReference>
<reference evidence="2 3" key="1">
    <citation type="journal article" date="2015" name="Nature">
        <title>rRNA introns, odd ribosomes, and small enigmatic genomes across a large radiation of phyla.</title>
        <authorList>
            <person name="Brown C.T."/>
            <person name="Hug L.A."/>
            <person name="Thomas B.C."/>
            <person name="Sharon I."/>
            <person name="Castelle C.J."/>
            <person name="Singh A."/>
            <person name="Wilkins M.J."/>
            <person name="Williams K.H."/>
            <person name="Banfield J.F."/>
        </authorList>
    </citation>
    <scope>NUCLEOTIDE SEQUENCE [LARGE SCALE GENOMIC DNA]</scope>
</reference>
<proteinExistence type="predicted"/>
<accession>A0A0G0LWE1</accession>
<feature type="transmembrane region" description="Helical" evidence="1">
    <location>
        <begin position="6"/>
        <end position="23"/>
    </location>
</feature>
<dbReference type="AlphaFoldDB" id="A0A0G0LWE1"/>
<keyword evidence="1" id="KW-0812">Transmembrane</keyword>
<protein>
    <recommendedName>
        <fullName evidence="4">DUF192 domain-containing protein</fullName>
    </recommendedName>
</protein>
<keyword evidence="1" id="KW-0472">Membrane</keyword>
<dbReference type="Pfam" id="PF02643">
    <property type="entry name" value="DUF192"/>
    <property type="match status" value="1"/>
</dbReference>
<name>A0A0G0LWE1_9BACT</name>
<dbReference type="PANTHER" id="PTHR37953">
    <property type="entry name" value="UPF0127 PROTEIN MJ1496"/>
    <property type="match status" value="1"/>
</dbReference>
<evidence type="ECO:0000256" key="1">
    <source>
        <dbReference type="SAM" id="Phobius"/>
    </source>
</evidence>
<dbReference type="Proteomes" id="UP000034774">
    <property type="component" value="Unassembled WGS sequence"/>
</dbReference>
<keyword evidence="1" id="KW-1133">Transmembrane helix</keyword>
<evidence type="ECO:0008006" key="4">
    <source>
        <dbReference type="Google" id="ProtNLM"/>
    </source>
</evidence>
<evidence type="ECO:0000313" key="2">
    <source>
        <dbReference type="EMBL" id="KKQ92340.1"/>
    </source>
</evidence>
<dbReference type="EMBL" id="LBVU01000002">
    <property type="protein sequence ID" value="KKQ92340.1"/>
    <property type="molecule type" value="Genomic_DNA"/>
</dbReference>